<dbReference type="Gene3D" id="2.170.120.20">
    <property type="entry name" value="Ribosomal protein L25, beta domain"/>
    <property type="match status" value="1"/>
</dbReference>
<dbReference type="InterPro" id="IPR020057">
    <property type="entry name" value="Ribosomal_bL25_b-dom"/>
</dbReference>
<dbReference type="PANTHER" id="PTHR33284:SF1">
    <property type="entry name" value="RIBOSOMAL PROTEIN L25_GLN-TRNA SYNTHETASE, ANTI-CODON-BINDING DOMAIN-CONTAINING PROTEIN"/>
    <property type="match status" value="1"/>
</dbReference>
<evidence type="ECO:0000256" key="2">
    <source>
        <dbReference type="ARBA" id="ARBA00022884"/>
    </source>
</evidence>
<comment type="caution">
    <text evidence="9">The sequence shown here is derived from an EMBL/GenBank/DDBJ whole genome shotgun (WGS) entry which is preliminary data.</text>
</comment>
<evidence type="ECO:0000256" key="6">
    <source>
        <dbReference type="SAM" id="MobiDB-lite"/>
    </source>
</evidence>
<dbReference type="GO" id="GO:0006412">
    <property type="term" value="P:translation"/>
    <property type="evidence" value="ECO:0007669"/>
    <property type="project" value="UniProtKB-UniRule"/>
</dbReference>
<comment type="subunit">
    <text evidence="5">Part of the 50S ribosomal subunit; part of the 5S rRNA/L5/L18/L25 subcomplex. Contacts the 5S rRNA. Binds to the 5S rRNA independently of L5 and L18.</text>
</comment>
<dbReference type="InterPro" id="IPR001021">
    <property type="entry name" value="Ribosomal_bL25_long"/>
</dbReference>
<feature type="domain" description="Large ribosomal subunit protein bL25 L25" evidence="7">
    <location>
        <begin position="6"/>
        <end position="90"/>
    </location>
</feature>
<dbReference type="Pfam" id="PF14693">
    <property type="entry name" value="Ribosomal_TL5_C"/>
    <property type="match status" value="1"/>
</dbReference>
<dbReference type="InterPro" id="IPR011035">
    <property type="entry name" value="Ribosomal_bL25/Gln-tRNA_synth"/>
</dbReference>
<dbReference type="InterPro" id="IPR020930">
    <property type="entry name" value="Ribosomal_uL5_bac-type"/>
</dbReference>
<dbReference type="GO" id="GO:0008097">
    <property type="term" value="F:5S rRNA binding"/>
    <property type="evidence" value="ECO:0007669"/>
    <property type="project" value="InterPro"/>
</dbReference>
<evidence type="ECO:0000259" key="7">
    <source>
        <dbReference type="Pfam" id="PF01386"/>
    </source>
</evidence>
<dbReference type="InterPro" id="IPR029751">
    <property type="entry name" value="Ribosomal_L25_dom"/>
</dbReference>
<dbReference type="CDD" id="cd00495">
    <property type="entry name" value="Ribosomal_L25_TL5_CTC"/>
    <property type="match status" value="1"/>
</dbReference>
<dbReference type="EMBL" id="DROD01000442">
    <property type="protein sequence ID" value="HHJ52837.1"/>
    <property type="molecule type" value="Genomic_DNA"/>
</dbReference>
<dbReference type="SUPFAM" id="SSF50715">
    <property type="entry name" value="Ribosomal protein L25-like"/>
    <property type="match status" value="1"/>
</dbReference>
<dbReference type="NCBIfam" id="NF004612">
    <property type="entry name" value="PRK05943.1"/>
    <property type="match status" value="1"/>
</dbReference>
<dbReference type="Pfam" id="PF01386">
    <property type="entry name" value="Ribosomal_L25p"/>
    <property type="match status" value="1"/>
</dbReference>
<dbReference type="Gene3D" id="2.40.240.10">
    <property type="entry name" value="Ribosomal Protein L25, Chain P"/>
    <property type="match status" value="1"/>
</dbReference>
<dbReference type="GO" id="GO:0022625">
    <property type="term" value="C:cytosolic large ribosomal subunit"/>
    <property type="evidence" value="ECO:0007669"/>
    <property type="project" value="TreeGrafter"/>
</dbReference>
<dbReference type="AlphaFoldDB" id="A0A7V5PPG4"/>
<comment type="similarity">
    <text evidence="5">Belongs to the bacterial ribosomal protein bL25 family. CTC subfamily.</text>
</comment>
<evidence type="ECO:0000256" key="3">
    <source>
        <dbReference type="ARBA" id="ARBA00022980"/>
    </source>
</evidence>
<evidence type="ECO:0000256" key="5">
    <source>
        <dbReference type="HAMAP-Rule" id="MF_01334"/>
    </source>
</evidence>
<gene>
    <name evidence="5" type="primary">rplY</name>
    <name evidence="5" type="synonym">ctc</name>
    <name evidence="9" type="ORF">ENJ89_06540</name>
</gene>
<feature type="compositionally biased region" description="Basic and acidic residues" evidence="6">
    <location>
        <begin position="1"/>
        <end position="20"/>
    </location>
</feature>
<dbReference type="Proteomes" id="UP000886124">
    <property type="component" value="Unassembled WGS sequence"/>
</dbReference>
<feature type="region of interest" description="Disordered" evidence="6">
    <location>
        <begin position="1"/>
        <end position="21"/>
    </location>
</feature>
<dbReference type="HAMAP" id="MF_01334">
    <property type="entry name" value="Ribosomal_bL25_CTC"/>
    <property type="match status" value="1"/>
</dbReference>
<dbReference type="InterPro" id="IPR020056">
    <property type="entry name" value="Rbsml_bL25/Gln-tRNA_synth_N"/>
</dbReference>
<feature type="compositionally biased region" description="Acidic residues" evidence="6">
    <location>
        <begin position="187"/>
        <end position="201"/>
    </location>
</feature>
<name>A0A7V5PPG4_CALAY</name>
<feature type="region of interest" description="Disordered" evidence="6">
    <location>
        <begin position="187"/>
        <end position="217"/>
    </location>
</feature>
<keyword evidence="1 5" id="KW-0699">rRNA-binding</keyword>
<keyword evidence="4 5" id="KW-0687">Ribonucleoprotein</keyword>
<dbReference type="PANTHER" id="PTHR33284">
    <property type="entry name" value="RIBOSOMAL PROTEIN L25/GLN-TRNA SYNTHETASE, ANTI-CODON-BINDING DOMAIN-CONTAINING PROTEIN"/>
    <property type="match status" value="1"/>
</dbReference>
<sequence length="217" mass="24343">MTETKLVAEKRAGRGKAEAKRMRRTKRVPAIIYGEIKEPIPISVDAHELDLLLKKSYSTIDIELDSKKHQVILRDIQRHPVNDTVLHVDFMQVKKGHKITMTVPVHFEGEAIGLKQGGVMDEVKRELEIAVLPKDIPEYIVANIENLNVGDAFRVKDLEAVNFEILDDPEDVLCRIEAPRVIATEAEGAEEEAMAEEEATEPEVITAKDKEEGESEG</sequence>
<proteinExistence type="inferred from homology"/>
<evidence type="ECO:0000256" key="1">
    <source>
        <dbReference type="ARBA" id="ARBA00022730"/>
    </source>
</evidence>
<organism evidence="9">
    <name type="scientific">Caldithrix abyssi</name>
    <dbReference type="NCBI Taxonomy" id="187145"/>
    <lineage>
        <taxon>Bacteria</taxon>
        <taxon>Pseudomonadati</taxon>
        <taxon>Calditrichota</taxon>
        <taxon>Calditrichia</taxon>
        <taxon>Calditrichales</taxon>
        <taxon>Calditrichaceae</taxon>
        <taxon>Caldithrix</taxon>
    </lineage>
</organism>
<comment type="function">
    <text evidence="5">This is one of the proteins that binds to the 5S RNA in the ribosome where it forms part of the central protuberance.</text>
</comment>
<reference evidence="9" key="1">
    <citation type="journal article" date="2020" name="mSystems">
        <title>Genome- and Community-Level Interaction Insights into Carbon Utilization and Element Cycling Functions of Hydrothermarchaeota in Hydrothermal Sediment.</title>
        <authorList>
            <person name="Zhou Z."/>
            <person name="Liu Y."/>
            <person name="Xu W."/>
            <person name="Pan J."/>
            <person name="Luo Z.H."/>
            <person name="Li M."/>
        </authorList>
    </citation>
    <scope>NUCLEOTIDE SEQUENCE [LARGE SCALE GENOMIC DNA]</scope>
    <source>
        <strain evidence="9">HyVt-527</strain>
    </source>
</reference>
<evidence type="ECO:0000256" key="4">
    <source>
        <dbReference type="ARBA" id="ARBA00023274"/>
    </source>
</evidence>
<keyword evidence="2 5" id="KW-0694">RNA-binding</keyword>
<evidence type="ECO:0000259" key="8">
    <source>
        <dbReference type="Pfam" id="PF14693"/>
    </source>
</evidence>
<keyword evidence="3 5" id="KW-0689">Ribosomal protein</keyword>
<dbReference type="NCBIfam" id="TIGR00731">
    <property type="entry name" value="bL25_bact_ctc"/>
    <property type="match status" value="1"/>
</dbReference>
<evidence type="ECO:0000313" key="9">
    <source>
        <dbReference type="EMBL" id="HHJ52837.1"/>
    </source>
</evidence>
<dbReference type="GO" id="GO:0003735">
    <property type="term" value="F:structural constituent of ribosome"/>
    <property type="evidence" value="ECO:0007669"/>
    <property type="project" value="InterPro"/>
</dbReference>
<feature type="domain" description="Large ribosomal subunit protein bL25 beta" evidence="8">
    <location>
        <begin position="98"/>
        <end position="180"/>
    </location>
</feature>
<protein>
    <recommendedName>
        <fullName evidence="5">Large ribosomal subunit protein bL25</fullName>
    </recommendedName>
    <alternativeName>
        <fullName evidence="5">General stress protein CTC</fullName>
    </alternativeName>
</protein>
<accession>A0A7V5PPG4</accession>
<dbReference type="InterPro" id="IPR037121">
    <property type="entry name" value="Ribosomal_bL25_C"/>
</dbReference>